<reference evidence="7" key="2">
    <citation type="submission" date="2019-10" db="EMBL/GenBank/DDBJ databases">
        <title>A de novo genome assembly of a pear dwarfing rootstock.</title>
        <authorList>
            <person name="Wang F."/>
            <person name="Wang J."/>
            <person name="Li S."/>
            <person name="Zhang Y."/>
            <person name="Fang M."/>
            <person name="Ma L."/>
            <person name="Zhao Y."/>
            <person name="Jiang S."/>
        </authorList>
    </citation>
    <scope>NUCLEOTIDE SEQUENCE [LARGE SCALE GENOMIC DNA]</scope>
</reference>
<evidence type="ECO:0000259" key="5">
    <source>
        <dbReference type="Pfam" id="PF08241"/>
    </source>
</evidence>
<dbReference type="InterPro" id="IPR029063">
    <property type="entry name" value="SAM-dependent_MTases_sf"/>
</dbReference>
<dbReference type="InterPro" id="IPR013216">
    <property type="entry name" value="Methyltransf_11"/>
</dbReference>
<keyword evidence="7" id="KW-1185">Reference proteome</keyword>
<evidence type="ECO:0000256" key="2">
    <source>
        <dbReference type="ARBA" id="ARBA00022603"/>
    </source>
</evidence>
<sequence>MGKAKQLAQVLGSLEGFTTKENWDRFIIAIRDGNYAFEWYEDWSELQGPLLSNLPKPESQTLPLQVLVPGCGTSHLSEHLYDAGFKAITNIDLSEVAISDMLHRNARIRPGMKWQVMDVTAMQFEDESFDVVVDKGGLDALMDPEFGVQMGNQYLQEVNRVLKFGGKFICFTWAWSDVLGSLFSTFRFGWKMGFHAIPLNLSTKPKGHNLQTFMMVAEKEMPTALHQIAVSSLKTASHENQGCSFQLEAFETENRIRRECSTSGTTGGSDAALRA</sequence>
<evidence type="ECO:0000313" key="6">
    <source>
        <dbReference type="EMBL" id="KAB2623124.1"/>
    </source>
</evidence>
<accession>A0A5N5HIQ6</accession>
<dbReference type="EMBL" id="SMOL01000231">
    <property type="protein sequence ID" value="KAB2623124.1"/>
    <property type="molecule type" value="Genomic_DNA"/>
</dbReference>
<evidence type="ECO:0000256" key="1">
    <source>
        <dbReference type="ARBA" id="ARBA00008361"/>
    </source>
</evidence>
<reference evidence="6 7" key="1">
    <citation type="submission" date="2019-09" db="EMBL/GenBank/DDBJ databases">
        <authorList>
            <person name="Ou C."/>
        </authorList>
    </citation>
    <scope>NUCLEOTIDE SEQUENCE [LARGE SCALE GENOMIC DNA]</scope>
    <source>
        <strain evidence="6">S2</strain>
        <tissue evidence="6">Leaf</tissue>
    </source>
</reference>
<dbReference type="GO" id="GO:0032259">
    <property type="term" value="P:methylation"/>
    <property type="evidence" value="ECO:0007669"/>
    <property type="project" value="UniProtKB-KW"/>
</dbReference>
<dbReference type="Pfam" id="PF08241">
    <property type="entry name" value="Methyltransf_11"/>
    <property type="match status" value="1"/>
</dbReference>
<dbReference type="SUPFAM" id="SSF53335">
    <property type="entry name" value="S-adenosyl-L-methionine-dependent methyltransferases"/>
    <property type="match status" value="1"/>
</dbReference>
<comment type="caution">
    <text evidence="6">The sequence shown here is derived from an EMBL/GenBank/DDBJ whole genome shotgun (WGS) entry which is preliminary data.</text>
</comment>
<keyword evidence="3 6" id="KW-0808">Transferase</keyword>
<dbReference type="Gene3D" id="3.40.50.150">
    <property type="entry name" value="Vaccinia Virus protein VP39"/>
    <property type="match status" value="1"/>
</dbReference>
<proteinExistence type="inferred from homology"/>
<organism evidence="6 7">
    <name type="scientific">Pyrus ussuriensis x Pyrus communis</name>
    <dbReference type="NCBI Taxonomy" id="2448454"/>
    <lineage>
        <taxon>Eukaryota</taxon>
        <taxon>Viridiplantae</taxon>
        <taxon>Streptophyta</taxon>
        <taxon>Embryophyta</taxon>
        <taxon>Tracheophyta</taxon>
        <taxon>Spermatophyta</taxon>
        <taxon>Magnoliopsida</taxon>
        <taxon>eudicotyledons</taxon>
        <taxon>Gunneridae</taxon>
        <taxon>Pentapetalae</taxon>
        <taxon>rosids</taxon>
        <taxon>fabids</taxon>
        <taxon>Rosales</taxon>
        <taxon>Rosaceae</taxon>
        <taxon>Amygdaloideae</taxon>
        <taxon>Maleae</taxon>
        <taxon>Pyrus</taxon>
    </lineage>
</organism>
<dbReference type="OrthoDB" id="411785at2759"/>
<name>A0A5N5HIQ6_9ROSA</name>
<dbReference type="GO" id="GO:0008757">
    <property type="term" value="F:S-adenosylmethionine-dependent methyltransferase activity"/>
    <property type="evidence" value="ECO:0007669"/>
    <property type="project" value="InterPro"/>
</dbReference>
<feature type="domain" description="Methyltransferase type 11" evidence="5">
    <location>
        <begin position="69"/>
        <end position="170"/>
    </location>
</feature>
<dbReference type="AlphaFoldDB" id="A0A5N5HIQ6"/>
<protein>
    <submittedName>
        <fullName evidence="6">Methyltransferase-like protein 13</fullName>
    </submittedName>
</protein>
<dbReference type="PANTHER" id="PTHR12176">
    <property type="entry name" value="SAM-DEPENDENT METHYLTRANSFERASE SUPERFAMILY PROTEIN"/>
    <property type="match status" value="1"/>
</dbReference>
<dbReference type="InterPro" id="IPR051419">
    <property type="entry name" value="Lys/N-term_MeTrsfase_sf"/>
</dbReference>
<dbReference type="PANTHER" id="PTHR12176:SF78">
    <property type="entry name" value="EEF1A LYSINE AND N-TERMINAL METHYLTRANSFERASE"/>
    <property type="match status" value="1"/>
</dbReference>
<keyword evidence="4" id="KW-0511">Multifunctional enzyme</keyword>
<comment type="similarity">
    <text evidence="1">Belongs to the methyltransferase superfamily.</text>
</comment>
<reference evidence="6 7" key="3">
    <citation type="submission" date="2019-11" db="EMBL/GenBank/DDBJ databases">
        <title>A de novo genome assembly of a pear dwarfing rootstock.</title>
        <authorList>
            <person name="Wang F."/>
            <person name="Wang J."/>
            <person name="Li S."/>
            <person name="Zhang Y."/>
            <person name="Fang M."/>
            <person name="Ma L."/>
            <person name="Zhao Y."/>
            <person name="Jiang S."/>
        </authorList>
    </citation>
    <scope>NUCLEOTIDE SEQUENCE [LARGE SCALE GENOMIC DNA]</scope>
    <source>
        <strain evidence="6">S2</strain>
        <tissue evidence="6">Leaf</tissue>
    </source>
</reference>
<keyword evidence="2 6" id="KW-0489">Methyltransferase</keyword>
<dbReference type="CDD" id="cd02440">
    <property type="entry name" value="AdoMet_MTases"/>
    <property type="match status" value="1"/>
</dbReference>
<evidence type="ECO:0000256" key="4">
    <source>
        <dbReference type="ARBA" id="ARBA00023268"/>
    </source>
</evidence>
<evidence type="ECO:0000313" key="7">
    <source>
        <dbReference type="Proteomes" id="UP000327157"/>
    </source>
</evidence>
<evidence type="ECO:0000256" key="3">
    <source>
        <dbReference type="ARBA" id="ARBA00022679"/>
    </source>
</evidence>
<dbReference type="Proteomes" id="UP000327157">
    <property type="component" value="Chromosome 4"/>
</dbReference>
<gene>
    <name evidence="6" type="ORF">D8674_025306</name>
</gene>